<dbReference type="PRINTS" id="PR00474">
    <property type="entry name" value="GLU5KINASE"/>
</dbReference>
<feature type="binding site" evidence="8">
    <location>
        <position position="139"/>
    </location>
    <ligand>
        <name>substrate</name>
    </ligand>
</feature>
<dbReference type="InterPro" id="IPR001048">
    <property type="entry name" value="Asp/Glu/Uridylate_kinase"/>
</dbReference>
<keyword evidence="6 8" id="KW-0418">Kinase</keyword>
<keyword evidence="4 8" id="KW-0808">Transferase</keyword>
<dbReference type="SUPFAM" id="SSF53633">
    <property type="entry name" value="Carbamate kinase-like"/>
    <property type="match status" value="1"/>
</dbReference>
<dbReference type="Gene3D" id="3.40.1160.10">
    <property type="entry name" value="Acetylglutamate kinase-like"/>
    <property type="match status" value="1"/>
</dbReference>
<comment type="caution">
    <text evidence="10">The sequence shown here is derived from an EMBL/GenBank/DDBJ whole genome shotgun (WGS) entry which is preliminary data.</text>
</comment>
<name>A0ABT1S4P0_9FIRM</name>
<organism evidence="10 11">
    <name type="scientific">Neglectibacter timonensis</name>
    <dbReference type="NCBI Taxonomy" id="1776382"/>
    <lineage>
        <taxon>Bacteria</taxon>
        <taxon>Bacillati</taxon>
        <taxon>Bacillota</taxon>
        <taxon>Clostridia</taxon>
        <taxon>Eubacteriales</taxon>
        <taxon>Oscillospiraceae</taxon>
        <taxon>Neglectibacter</taxon>
    </lineage>
</organism>
<reference evidence="10 11" key="1">
    <citation type="submission" date="2022-06" db="EMBL/GenBank/DDBJ databases">
        <title>Isolation of gut microbiota from human fecal samples.</title>
        <authorList>
            <person name="Pamer E.G."/>
            <person name="Barat B."/>
            <person name="Waligurski E."/>
            <person name="Medina S."/>
            <person name="Paddock L."/>
            <person name="Mostad J."/>
        </authorList>
    </citation>
    <scope>NUCLEOTIDE SEQUENCE [LARGE SCALE GENOMIC DNA]</scope>
    <source>
        <strain evidence="10 11">DFI.9.73</strain>
    </source>
</reference>
<keyword evidence="2 8" id="KW-0028">Amino-acid biosynthesis</keyword>
<dbReference type="PROSITE" id="PS00902">
    <property type="entry name" value="GLUTAMATE_5_KINASE"/>
    <property type="match status" value="1"/>
</dbReference>
<feature type="binding site" evidence="8">
    <location>
        <position position="52"/>
    </location>
    <ligand>
        <name>substrate</name>
    </ligand>
</feature>
<evidence type="ECO:0000256" key="5">
    <source>
        <dbReference type="ARBA" id="ARBA00022741"/>
    </source>
</evidence>
<proteinExistence type="inferred from homology"/>
<dbReference type="InterPro" id="IPR041739">
    <property type="entry name" value="G5K_ProB"/>
</dbReference>
<dbReference type="Proteomes" id="UP001524473">
    <property type="component" value="Unassembled WGS sequence"/>
</dbReference>
<keyword evidence="7 8" id="KW-0067">ATP-binding</keyword>
<dbReference type="Pfam" id="PF00696">
    <property type="entry name" value="AA_kinase"/>
    <property type="match status" value="1"/>
</dbReference>
<feature type="binding site" evidence="8">
    <location>
        <begin position="216"/>
        <end position="222"/>
    </location>
    <ligand>
        <name>ATP</name>
        <dbReference type="ChEBI" id="CHEBI:30616"/>
    </ligand>
</feature>
<keyword evidence="5 8" id="KW-0547">Nucleotide-binding</keyword>
<keyword evidence="11" id="KW-1185">Reference proteome</keyword>
<dbReference type="HAMAP" id="MF_00456">
    <property type="entry name" value="ProB"/>
    <property type="match status" value="1"/>
</dbReference>
<dbReference type="CDD" id="cd04242">
    <property type="entry name" value="AAK_G5K_ProB"/>
    <property type="match status" value="1"/>
</dbReference>
<evidence type="ECO:0000256" key="4">
    <source>
        <dbReference type="ARBA" id="ARBA00022679"/>
    </source>
</evidence>
<dbReference type="PIRSF" id="PIRSF000729">
    <property type="entry name" value="GK"/>
    <property type="match status" value="1"/>
</dbReference>
<sequence length="268" mass="28479">MEFKDAEILVVKVGTSTLTYDNGKVNLHRLEELCRTLSDLQNSGKKLVLVSSGAIGVGVGKLGLFKRPEETEKKQALAAVGQCELMFLYDKFFGEYNHMVAQVLLTADVVHRERSRINVQNTFAELLKLGVIPVVNENDTVETSELEGKNFGDNDTLSAVVAQLVGAQGLVILTDIDGLYDADPRMKPDAKLIHHVTEITPEIEALAGGAGSSRGTGGMATKLKAAKLAGESGIPCAVISGGEMQNLYRLMSGETVGTVFSAAGGRGA</sequence>
<dbReference type="PANTHER" id="PTHR43654:SF1">
    <property type="entry name" value="ISOPENTENYL PHOSPHATE KINASE"/>
    <property type="match status" value="1"/>
</dbReference>
<protein>
    <recommendedName>
        <fullName evidence="8">Glutamate 5-kinase</fullName>
        <ecNumber evidence="8">2.7.2.11</ecNumber>
    </recommendedName>
    <alternativeName>
        <fullName evidence="8">Gamma-glutamyl kinase</fullName>
        <shortName evidence="8">GK</shortName>
    </alternativeName>
</protein>
<feature type="binding site" evidence="8">
    <location>
        <position position="154"/>
    </location>
    <ligand>
        <name>substrate</name>
    </ligand>
</feature>
<dbReference type="InterPro" id="IPR036393">
    <property type="entry name" value="AceGlu_kinase-like_sf"/>
</dbReference>
<evidence type="ECO:0000256" key="7">
    <source>
        <dbReference type="ARBA" id="ARBA00022840"/>
    </source>
</evidence>
<dbReference type="PANTHER" id="PTHR43654">
    <property type="entry name" value="GLUTAMATE 5-KINASE"/>
    <property type="match status" value="1"/>
</dbReference>
<evidence type="ECO:0000313" key="11">
    <source>
        <dbReference type="Proteomes" id="UP001524473"/>
    </source>
</evidence>
<comment type="pathway">
    <text evidence="8">Amino-acid biosynthesis; L-proline biosynthesis; L-glutamate 5-semialdehyde from L-glutamate: step 1/2.</text>
</comment>
<evidence type="ECO:0000259" key="9">
    <source>
        <dbReference type="Pfam" id="PF00696"/>
    </source>
</evidence>
<dbReference type="RefSeq" id="WP_147578507.1">
    <property type="nucleotide sequence ID" value="NZ_CABKVV010000011.1"/>
</dbReference>
<keyword evidence="3 8" id="KW-0641">Proline biosynthesis</keyword>
<comment type="catalytic activity">
    <reaction evidence="8">
        <text>L-glutamate + ATP = L-glutamyl 5-phosphate + ADP</text>
        <dbReference type="Rhea" id="RHEA:14877"/>
        <dbReference type="ChEBI" id="CHEBI:29985"/>
        <dbReference type="ChEBI" id="CHEBI:30616"/>
        <dbReference type="ChEBI" id="CHEBI:58274"/>
        <dbReference type="ChEBI" id="CHEBI:456216"/>
        <dbReference type="EC" id="2.7.2.11"/>
    </reaction>
</comment>
<evidence type="ECO:0000256" key="6">
    <source>
        <dbReference type="ARBA" id="ARBA00022777"/>
    </source>
</evidence>
<dbReference type="InterPro" id="IPR019797">
    <property type="entry name" value="Glutamate_5-kinase_CS"/>
</dbReference>
<dbReference type="GeneID" id="90531379"/>
<evidence type="ECO:0000256" key="2">
    <source>
        <dbReference type="ARBA" id="ARBA00022605"/>
    </source>
</evidence>
<comment type="function">
    <text evidence="8">Catalyzes the transfer of a phosphate group to glutamate to form L-glutamate 5-phosphate.</text>
</comment>
<dbReference type="InterPro" id="IPR011529">
    <property type="entry name" value="Glu_5kinase"/>
</dbReference>
<comment type="subcellular location">
    <subcellularLocation>
        <location evidence="8">Cytoplasm</location>
    </subcellularLocation>
</comment>
<feature type="domain" description="Aspartate/glutamate/uridylate kinase" evidence="9">
    <location>
        <begin position="8"/>
        <end position="240"/>
    </location>
</feature>
<dbReference type="NCBIfam" id="TIGR01027">
    <property type="entry name" value="proB"/>
    <property type="match status" value="1"/>
</dbReference>
<evidence type="ECO:0000313" key="10">
    <source>
        <dbReference type="EMBL" id="MCQ4841485.1"/>
    </source>
</evidence>
<evidence type="ECO:0000256" key="1">
    <source>
        <dbReference type="ARBA" id="ARBA00022490"/>
    </source>
</evidence>
<keyword evidence="1 8" id="KW-0963">Cytoplasm</keyword>
<evidence type="ECO:0000256" key="8">
    <source>
        <dbReference type="HAMAP-Rule" id="MF_00456"/>
    </source>
</evidence>
<comment type="similarity">
    <text evidence="8">Belongs to the glutamate 5-kinase family.</text>
</comment>
<dbReference type="InterPro" id="IPR005715">
    <property type="entry name" value="Glu_5kinase/COase_Synthase"/>
</dbReference>
<dbReference type="EMBL" id="JANFZH010000052">
    <property type="protein sequence ID" value="MCQ4841485.1"/>
    <property type="molecule type" value="Genomic_DNA"/>
</dbReference>
<gene>
    <name evidence="8 10" type="primary">proB</name>
    <name evidence="10" type="ORF">NE695_16370</name>
</gene>
<dbReference type="GO" id="GO:0004349">
    <property type="term" value="F:glutamate 5-kinase activity"/>
    <property type="evidence" value="ECO:0007669"/>
    <property type="project" value="UniProtKB-EC"/>
</dbReference>
<feature type="binding site" evidence="8">
    <location>
        <position position="12"/>
    </location>
    <ligand>
        <name>ATP</name>
        <dbReference type="ChEBI" id="CHEBI:30616"/>
    </ligand>
</feature>
<evidence type="ECO:0000256" key="3">
    <source>
        <dbReference type="ARBA" id="ARBA00022650"/>
    </source>
</evidence>
<accession>A0ABT1S4P0</accession>
<dbReference type="EC" id="2.7.2.11" evidence="8"/>
<dbReference type="InterPro" id="IPR001057">
    <property type="entry name" value="Glu/AcGlu_kinase"/>
</dbReference>
<feature type="binding site" evidence="8">
    <location>
        <begin position="174"/>
        <end position="175"/>
    </location>
    <ligand>
        <name>ATP</name>
        <dbReference type="ChEBI" id="CHEBI:30616"/>
    </ligand>
</feature>